<feature type="compositionally biased region" description="Low complexity" evidence="1">
    <location>
        <begin position="13"/>
        <end position="35"/>
    </location>
</feature>
<evidence type="ECO:0000256" key="1">
    <source>
        <dbReference type="SAM" id="MobiDB-lite"/>
    </source>
</evidence>
<dbReference type="PATRIC" id="fig|1299334.3.peg.3017"/>
<dbReference type="EMBL" id="JAOB01000029">
    <property type="protein sequence ID" value="EUA56879.1"/>
    <property type="molecule type" value="Genomic_DNA"/>
</dbReference>
<organism evidence="2">
    <name type="scientific">Mycobacterium xenopi 4042</name>
    <dbReference type="NCBI Taxonomy" id="1299334"/>
    <lineage>
        <taxon>Bacteria</taxon>
        <taxon>Bacillati</taxon>
        <taxon>Actinomycetota</taxon>
        <taxon>Actinomycetes</taxon>
        <taxon>Mycobacteriales</taxon>
        <taxon>Mycobacteriaceae</taxon>
        <taxon>Mycobacterium</taxon>
    </lineage>
</organism>
<comment type="caution">
    <text evidence="2">The sequence shown here is derived from an EMBL/GenBank/DDBJ whole genome shotgun (WGS) entry which is preliminary data.</text>
</comment>
<feature type="compositionally biased region" description="Polar residues" evidence="1">
    <location>
        <begin position="1"/>
        <end position="12"/>
    </location>
</feature>
<name>X8CLC1_MYCXE</name>
<accession>X8CLC1</accession>
<gene>
    <name evidence="2" type="ORF">I553_8933</name>
</gene>
<evidence type="ECO:0000313" key="2">
    <source>
        <dbReference type="EMBL" id="EUA56879.1"/>
    </source>
</evidence>
<sequence>MLPLTPLQQGCCSTPVPRRPTTTTSTPSSWSSPSPAHLSHSGCAPPLTR</sequence>
<proteinExistence type="predicted"/>
<protein>
    <submittedName>
        <fullName evidence="2">Uncharacterized protein</fullName>
    </submittedName>
</protein>
<feature type="region of interest" description="Disordered" evidence="1">
    <location>
        <begin position="1"/>
        <end position="49"/>
    </location>
</feature>
<dbReference type="AlphaFoldDB" id="X8CLC1"/>
<reference evidence="2" key="1">
    <citation type="submission" date="2014-01" db="EMBL/GenBank/DDBJ databases">
        <authorList>
            <person name="Brown-Elliot B."/>
            <person name="Wallace R."/>
            <person name="Lenaerts A."/>
            <person name="Ordway D."/>
            <person name="DeGroote M.A."/>
            <person name="Parker T."/>
            <person name="Sizemore C."/>
            <person name="Tallon L.J."/>
            <person name="Sadzewicz L.K."/>
            <person name="Sengamalay N."/>
            <person name="Fraser C.M."/>
            <person name="Hine E."/>
            <person name="Shefchek K.A."/>
            <person name="Das S.P."/>
            <person name="Tettelin H."/>
        </authorList>
    </citation>
    <scope>NUCLEOTIDE SEQUENCE [LARGE SCALE GENOMIC DNA]</scope>
    <source>
        <strain evidence="2">4042</strain>
    </source>
</reference>